<dbReference type="RefSeq" id="WP_057152457.1">
    <property type="nucleotide sequence ID" value="NZ_AYZM01000178.1"/>
</dbReference>
<dbReference type="STRING" id="1423804.FD14_GL002930"/>
<proteinExistence type="predicted"/>
<dbReference type="Proteomes" id="UP000051442">
    <property type="component" value="Unassembled WGS sequence"/>
</dbReference>
<sequence>MPQKMIDMRGQRIGRLTVLSRAGKLPNGNITWNCHCDCGNSCVVDGHQLRTKKTLSCGCIRKQRSRQMIRENPATRKYIGNWEVLQKTWHPKSDERRANNKSGVTGVSYDQAQDRWIARLYFNGRYVLNRTFTDKSDAVEARKEAEKRYL</sequence>
<organism evidence="1 2">
    <name type="scientific">Secundilactobacillus similis DSM 23365 = JCM 2765</name>
    <dbReference type="NCBI Taxonomy" id="1423804"/>
    <lineage>
        <taxon>Bacteria</taxon>
        <taxon>Bacillati</taxon>
        <taxon>Bacillota</taxon>
        <taxon>Bacilli</taxon>
        <taxon>Lactobacillales</taxon>
        <taxon>Lactobacillaceae</taxon>
        <taxon>Secundilactobacillus</taxon>
    </lineage>
</organism>
<reference evidence="1 2" key="1">
    <citation type="journal article" date="2015" name="Genome Announc.">
        <title>Expanding the biotechnology potential of lactobacilli through comparative genomics of 213 strains and associated genera.</title>
        <authorList>
            <person name="Sun Z."/>
            <person name="Harris H.M."/>
            <person name="McCann A."/>
            <person name="Guo C."/>
            <person name="Argimon S."/>
            <person name="Zhang W."/>
            <person name="Yang X."/>
            <person name="Jeffery I.B."/>
            <person name="Cooney J.C."/>
            <person name="Kagawa T.F."/>
            <person name="Liu W."/>
            <person name="Song Y."/>
            <person name="Salvetti E."/>
            <person name="Wrobel A."/>
            <person name="Rasinkangas P."/>
            <person name="Parkhill J."/>
            <person name="Rea M.C."/>
            <person name="O'Sullivan O."/>
            <person name="Ritari J."/>
            <person name="Douillard F.P."/>
            <person name="Paul Ross R."/>
            <person name="Yang R."/>
            <person name="Briner A.E."/>
            <person name="Felis G.E."/>
            <person name="de Vos W.M."/>
            <person name="Barrangou R."/>
            <person name="Klaenhammer T.R."/>
            <person name="Caufield P.W."/>
            <person name="Cui Y."/>
            <person name="Zhang H."/>
            <person name="O'Toole P.W."/>
        </authorList>
    </citation>
    <scope>NUCLEOTIDE SEQUENCE [LARGE SCALE GENOMIC DNA]</scope>
    <source>
        <strain evidence="1 2">DSM 23365</strain>
    </source>
</reference>
<dbReference type="Gene3D" id="1.20.5.2050">
    <property type="match status" value="1"/>
</dbReference>
<accession>A0A0R2EGV2</accession>
<evidence type="ECO:0000313" key="1">
    <source>
        <dbReference type="EMBL" id="KRN15586.1"/>
    </source>
</evidence>
<evidence type="ECO:0008006" key="3">
    <source>
        <dbReference type="Google" id="ProtNLM"/>
    </source>
</evidence>
<dbReference type="PATRIC" id="fig|1423804.4.peg.3152"/>
<comment type="caution">
    <text evidence="1">The sequence shown here is derived from an EMBL/GenBank/DDBJ whole genome shotgun (WGS) entry which is preliminary data.</text>
</comment>
<dbReference type="AlphaFoldDB" id="A0A0R2EGV2"/>
<evidence type="ECO:0000313" key="2">
    <source>
        <dbReference type="Proteomes" id="UP000051442"/>
    </source>
</evidence>
<keyword evidence="2" id="KW-1185">Reference proteome</keyword>
<protein>
    <recommendedName>
        <fullName evidence="3">AP2/ERF domain-containing protein</fullName>
    </recommendedName>
</protein>
<gene>
    <name evidence="1" type="ORF">FD14_GL002930</name>
</gene>
<dbReference type="EMBL" id="AYZM01000178">
    <property type="protein sequence ID" value="KRN15586.1"/>
    <property type="molecule type" value="Genomic_DNA"/>
</dbReference>
<name>A0A0R2EGV2_9LACO</name>